<sequence length="576" mass="63297">MGNVFTATASSRGFTVKAYSGDRCAMLAFDLADHLTDKLAGFAIRRKPASGPDSSWTWLGNRLSFDGDYTKAGGKFFPSNVAPFQKFWWLDFPSGDVQGTFCYEVVVKRFVQDKSGQLQDDQTVQVTVDVGPFVEGGIEVAFTRGYLSSQAYADEFDNKPYEPKVPTGQWKFDWTPYEAQWAWLGAHARAAIEGFLTECYQDPNATVDAFVYDLNEPAIITAFIELAGMGKLRMLADDAKLHAEGTAAAKAFADIQAAATDATRDGFMRGKFKRYQHNKVLIKKIDGVAQKVLTGSTNYSITGLYVNANHVLVFDDQAVAANYEEAFETALNDKLQAADFYEQEISTQEFPIDRPGMPPIVVSFAPHRDPQVGLKRLLNAIDDAGSSVIFAVMDLNGSGEVLKALSQLHTNQKVFSYGISDSVNPEDDTVDGTTVFTPATKGGELVYSKANPEKFPPPFSMEREVQGPAAHIVHHKFVVVDFNGTNPVVFGGSSNLAEGGERSNGDNLVAIYDRAIATAFAIEGIRLVDHYAFAAALKKAGTSGQALRLKFDGEKWWSRYYTAGDIREKERMLFSR</sequence>
<dbReference type="Pfam" id="PF13091">
    <property type="entry name" value="PLDc_2"/>
    <property type="match status" value="2"/>
</dbReference>
<dbReference type="EMBL" id="QRGA01000012">
    <property type="protein sequence ID" value="RDU96871.1"/>
    <property type="molecule type" value="Genomic_DNA"/>
</dbReference>
<reference evidence="8 9" key="1">
    <citation type="submission" date="2018-08" db="EMBL/GenBank/DDBJ databases">
        <title>Paraburkholderia sp. DHOM06 isolated from forest soil.</title>
        <authorList>
            <person name="Gao Z.-H."/>
            <person name="Qiu L.-H."/>
        </authorList>
    </citation>
    <scope>NUCLEOTIDE SEQUENCE [LARGE SCALE GENOMIC DNA]</scope>
    <source>
        <strain evidence="8 9">DHOM06</strain>
    </source>
</reference>
<dbReference type="PROSITE" id="PS50035">
    <property type="entry name" value="PLD"/>
    <property type="match status" value="1"/>
</dbReference>
<evidence type="ECO:0000256" key="1">
    <source>
        <dbReference type="ARBA" id="ARBA00000798"/>
    </source>
</evidence>
<dbReference type="GO" id="GO:0016042">
    <property type="term" value="P:lipid catabolic process"/>
    <property type="evidence" value="ECO:0007669"/>
    <property type="project" value="UniProtKB-KW"/>
</dbReference>
<feature type="domain" description="PLD phosphodiesterase" evidence="7">
    <location>
        <begin position="469"/>
        <end position="500"/>
    </location>
</feature>
<keyword evidence="5" id="KW-0442">Lipid degradation</keyword>
<proteinExistence type="inferred from homology"/>
<dbReference type="SUPFAM" id="SSF56024">
    <property type="entry name" value="Phospholipase D/nuclease"/>
    <property type="match status" value="2"/>
</dbReference>
<gene>
    <name evidence="8" type="ORF">DWV00_21675</name>
</gene>
<dbReference type="EC" id="3.1.4.4" evidence="3"/>
<dbReference type="InterPro" id="IPR001736">
    <property type="entry name" value="PLipase_D/transphosphatidylase"/>
</dbReference>
<dbReference type="GO" id="GO:0004630">
    <property type="term" value="F:phospholipase D activity"/>
    <property type="evidence" value="ECO:0007669"/>
    <property type="project" value="UniProtKB-EC"/>
</dbReference>
<dbReference type="Proteomes" id="UP000256838">
    <property type="component" value="Unassembled WGS sequence"/>
</dbReference>
<dbReference type="GO" id="GO:0016891">
    <property type="term" value="F:RNA endonuclease activity producing 5'-phosphomonoesters, hydrolytic mechanism"/>
    <property type="evidence" value="ECO:0007669"/>
    <property type="project" value="TreeGrafter"/>
</dbReference>
<evidence type="ECO:0000256" key="4">
    <source>
        <dbReference type="ARBA" id="ARBA00022801"/>
    </source>
</evidence>
<dbReference type="RefSeq" id="WP_115535661.1">
    <property type="nucleotide sequence ID" value="NZ_QRGA01000012.1"/>
</dbReference>
<evidence type="ECO:0000313" key="9">
    <source>
        <dbReference type="Proteomes" id="UP000256838"/>
    </source>
</evidence>
<evidence type="ECO:0000256" key="5">
    <source>
        <dbReference type="ARBA" id="ARBA00022963"/>
    </source>
</evidence>
<accession>A0A3D8JWX6</accession>
<keyword evidence="6" id="KW-0443">Lipid metabolism</keyword>
<comment type="similarity">
    <text evidence="2">Belongs to the phospholipase D family.</text>
</comment>
<keyword evidence="9" id="KW-1185">Reference proteome</keyword>
<dbReference type="PANTHER" id="PTHR43856">
    <property type="entry name" value="CARDIOLIPIN HYDROLASE"/>
    <property type="match status" value="1"/>
</dbReference>
<dbReference type="GO" id="GO:0006793">
    <property type="term" value="P:phosphorus metabolic process"/>
    <property type="evidence" value="ECO:0007669"/>
    <property type="project" value="UniProtKB-ARBA"/>
</dbReference>
<dbReference type="AlphaFoldDB" id="A0A3D8JWX6"/>
<dbReference type="InterPro" id="IPR051406">
    <property type="entry name" value="PLD_domain"/>
</dbReference>
<dbReference type="InterPro" id="IPR025202">
    <property type="entry name" value="PLD-like_dom"/>
</dbReference>
<protein>
    <recommendedName>
        <fullName evidence="3">phospholipase D</fullName>
        <ecNumber evidence="3">3.1.4.4</ecNumber>
    </recommendedName>
</protein>
<evidence type="ECO:0000256" key="6">
    <source>
        <dbReference type="ARBA" id="ARBA00023098"/>
    </source>
</evidence>
<evidence type="ECO:0000259" key="7">
    <source>
        <dbReference type="PROSITE" id="PS50035"/>
    </source>
</evidence>
<organism evidence="8 9">
    <name type="scientific">Trinickia dinghuensis</name>
    <dbReference type="NCBI Taxonomy" id="2291023"/>
    <lineage>
        <taxon>Bacteria</taxon>
        <taxon>Pseudomonadati</taxon>
        <taxon>Pseudomonadota</taxon>
        <taxon>Betaproteobacteria</taxon>
        <taxon>Burkholderiales</taxon>
        <taxon>Burkholderiaceae</taxon>
        <taxon>Trinickia</taxon>
    </lineage>
</organism>
<dbReference type="OrthoDB" id="9789376at2"/>
<keyword evidence="4" id="KW-0378">Hydrolase</keyword>
<evidence type="ECO:0000256" key="2">
    <source>
        <dbReference type="ARBA" id="ARBA00008664"/>
    </source>
</evidence>
<evidence type="ECO:0000256" key="3">
    <source>
        <dbReference type="ARBA" id="ARBA00012027"/>
    </source>
</evidence>
<name>A0A3D8JWX6_9BURK</name>
<dbReference type="Gene3D" id="3.30.870.10">
    <property type="entry name" value="Endonuclease Chain A"/>
    <property type="match status" value="2"/>
</dbReference>
<comment type="caution">
    <text evidence="8">The sequence shown here is derived from an EMBL/GenBank/DDBJ whole genome shotgun (WGS) entry which is preliminary data.</text>
</comment>
<evidence type="ECO:0000313" key="8">
    <source>
        <dbReference type="EMBL" id="RDU96871.1"/>
    </source>
</evidence>
<comment type="catalytic activity">
    <reaction evidence="1">
        <text>a 1,2-diacyl-sn-glycero-3-phosphocholine + H2O = a 1,2-diacyl-sn-glycero-3-phosphate + choline + H(+)</text>
        <dbReference type="Rhea" id="RHEA:14445"/>
        <dbReference type="ChEBI" id="CHEBI:15354"/>
        <dbReference type="ChEBI" id="CHEBI:15377"/>
        <dbReference type="ChEBI" id="CHEBI:15378"/>
        <dbReference type="ChEBI" id="CHEBI:57643"/>
        <dbReference type="ChEBI" id="CHEBI:58608"/>
        <dbReference type="EC" id="3.1.4.4"/>
    </reaction>
</comment>
<dbReference type="PANTHER" id="PTHR43856:SF1">
    <property type="entry name" value="MITOCHONDRIAL CARDIOLIPIN HYDROLASE"/>
    <property type="match status" value="1"/>
</dbReference>